<dbReference type="EMBL" id="CP022983">
    <property type="protein sequence ID" value="ASV66928.1"/>
    <property type="molecule type" value="Genomic_DNA"/>
</dbReference>
<dbReference type="InterPro" id="IPR003439">
    <property type="entry name" value="ABC_transporter-like_ATP-bd"/>
</dbReference>
<dbReference type="KEGG" id="bko:CKF48_06050"/>
<reference evidence="6 7" key="1">
    <citation type="submission" date="2017-08" db="EMBL/GenBank/DDBJ databases">
        <title>Complete Genome Sequence of Bacillus kochii Oregon-R-modENCODE STRAIN BDGP4, isolated from Drosophila melanogaster gut.</title>
        <authorList>
            <person name="Wan K.H."/>
            <person name="Yu C."/>
            <person name="Park S."/>
            <person name="Hammonds A.S."/>
            <person name="Booth B.W."/>
            <person name="Celniker S.E."/>
        </authorList>
    </citation>
    <scope>NUCLEOTIDE SEQUENCE [LARGE SCALE GENOMIC DNA]</scope>
    <source>
        <strain evidence="6 7">BDGP4</strain>
    </source>
</reference>
<dbReference type="Gene3D" id="3.40.50.300">
    <property type="entry name" value="P-loop containing nucleotide triphosphate hydrolases"/>
    <property type="match status" value="1"/>
</dbReference>
<dbReference type="AlphaFoldDB" id="A0A248TFE3"/>
<dbReference type="GO" id="GO:0005524">
    <property type="term" value="F:ATP binding"/>
    <property type="evidence" value="ECO:0007669"/>
    <property type="project" value="UniProtKB-KW"/>
</dbReference>
<accession>A0A248TFE3</accession>
<dbReference type="Pfam" id="PF08352">
    <property type="entry name" value="oligo_HPY"/>
    <property type="match status" value="1"/>
</dbReference>
<organism evidence="6 7">
    <name type="scientific">Cytobacillus kochii</name>
    <dbReference type="NCBI Taxonomy" id="859143"/>
    <lineage>
        <taxon>Bacteria</taxon>
        <taxon>Bacillati</taxon>
        <taxon>Bacillota</taxon>
        <taxon>Bacilli</taxon>
        <taxon>Bacillales</taxon>
        <taxon>Bacillaceae</taxon>
        <taxon>Cytobacillus</taxon>
    </lineage>
</organism>
<sequence length="264" mass="29611">MSADLLRINSLKKSFYRSSSLQTKVLSDVSFSMKEGEIVGLIGASGAGKSTIGRIISGLETADSGKILFAGDDLTKMKTKVRRQLAKDIQMVFQDPYEALSSRMKIHEIVGESLHILQIEKGNLEQRTQLVKEALRSVNLDPDYYMNRYPHELSGGERQRVGLARAFVCKPKLILADEPTSMLDTSLRLDLIRLMKRMNQQEGTSYLFITHDIALTRDFCDRLIVLKNGEIVETGETLDVIMNPVHPYTKTLIEALLILENHGG</sequence>
<evidence type="ECO:0000313" key="7">
    <source>
        <dbReference type="Proteomes" id="UP000215137"/>
    </source>
</evidence>
<dbReference type="PROSITE" id="PS00211">
    <property type="entry name" value="ABC_TRANSPORTER_1"/>
    <property type="match status" value="1"/>
</dbReference>
<proteinExistence type="inferred from homology"/>
<keyword evidence="7" id="KW-1185">Reference proteome</keyword>
<keyword evidence="2" id="KW-0813">Transport</keyword>
<dbReference type="InterPro" id="IPR003593">
    <property type="entry name" value="AAA+_ATPase"/>
</dbReference>
<evidence type="ECO:0000259" key="5">
    <source>
        <dbReference type="PROSITE" id="PS50893"/>
    </source>
</evidence>
<evidence type="ECO:0000256" key="2">
    <source>
        <dbReference type="ARBA" id="ARBA00022448"/>
    </source>
</evidence>
<evidence type="ECO:0000256" key="1">
    <source>
        <dbReference type="ARBA" id="ARBA00005417"/>
    </source>
</evidence>
<dbReference type="PANTHER" id="PTHR43776">
    <property type="entry name" value="TRANSPORT ATP-BINDING PROTEIN"/>
    <property type="match status" value="1"/>
</dbReference>
<evidence type="ECO:0000313" key="6">
    <source>
        <dbReference type="EMBL" id="ASV66928.1"/>
    </source>
</evidence>
<dbReference type="GO" id="GO:0016887">
    <property type="term" value="F:ATP hydrolysis activity"/>
    <property type="evidence" value="ECO:0007669"/>
    <property type="project" value="InterPro"/>
</dbReference>
<name>A0A248TFE3_9BACI</name>
<dbReference type="OrthoDB" id="9802264at2"/>
<dbReference type="RefSeq" id="WP_095370503.1">
    <property type="nucleotide sequence ID" value="NZ_CP022983.1"/>
</dbReference>
<dbReference type="InterPro" id="IPR050319">
    <property type="entry name" value="ABC_transp_ATP-bind"/>
</dbReference>
<dbReference type="CDD" id="cd03257">
    <property type="entry name" value="ABC_NikE_OppD_transporters"/>
    <property type="match status" value="1"/>
</dbReference>
<dbReference type="GO" id="GO:0055085">
    <property type="term" value="P:transmembrane transport"/>
    <property type="evidence" value="ECO:0007669"/>
    <property type="project" value="UniProtKB-ARBA"/>
</dbReference>
<feature type="domain" description="ABC transporter" evidence="5">
    <location>
        <begin position="6"/>
        <end position="253"/>
    </location>
</feature>
<dbReference type="GO" id="GO:0015833">
    <property type="term" value="P:peptide transport"/>
    <property type="evidence" value="ECO:0007669"/>
    <property type="project" value="InterPro"/>
</dbReference>
<keyword evidence="4 6" id="KW-0067">ATP-binding</keyword>
<gene>
    <name evidence="6" type="ORF">CKF48_06050</name>
</gene>
<evidence type="ECO:0000256" key="4">
    <source>
        <dbReference type="ARBA" id="ARBA00022840"/>
    </source>
</evidence>
<protein>
    <submittedName>
        <fullName evidence="6">Dipeptide/oligopeptide/nickel ABC transporter ATP-binding protein</fullName>
    </submittedName>
</protein>
<dbReference type="Proteomes" id="UP000215137">
    <property type="component" value="Chromosome"/>
</dbReference>
<dbReference type="PROSITE" id="PS50893">
    <property type="entry name" value="ABC_TRANSPORTER_2"/>
    <property type="match status" value="1"/>
</dbReference>
<evidence type="ECO:0000256" key="3">
    <source>
        <dbReference type="ARBA" id="ARBA00022741"/>
    </source>
</evidence>
<dbReference type="Pfam" id="PF00005">
    <property type="entry name" value="ABC_tran"/>
    <property type="match status" value="1"/>
</dbReference>
<comment type="similarity">
    <text evidence="1">Belongs to the ABC transporter superfamily.</text>
</comment>
<dbReference type="PANTHER" id="PTHR43776:SF7">
    <property type="entry name" value="D,D-DIPEPTIDE TRANSPORT ATP-BINDING PROTEIN DDPF-RELATED"/>
    <property type="match status" value="1"/>
</dbReference>
<keyword evidence="3" id="KW-0547">Nucleotide-binding</keyword>
<dbReference type="SUPFAM" id="SSF52540">
    <property type="entry name" value="P-loop containing nucleoside triphosphate hydrolases"/>
    <property type="match status" value="1"/>
</dbReference>
<dbReference type="SMART" id="SM00382">
    <property type="entry name" value="AAA"/>
    <property type="match status" value="1"/>
</dbReference>
<dbReference type="InterPro" id="IPR017871">
    <property type="entry name" value="ABC_transporter-like_CS"/>
</dbReference>
<dbReference type="InterPro" id="IPR013563">
    <property type="entry name" value="Oligopep_ABC_C"/>
</dbReference>
<dbReference type="InterPro" id="IPR027417">
    <property type="entry name" value="P-loop_NTPase"/>
</dbReference>